<dbReference type="OrthoDB" id="2387649at2759"/>
<comment type="caution">
    <text evidence="2">The sequence shown here is derived from an EMBL/GenBank/DDBJ whole genome shotgun (WGS) entry which is preliminary data.</text>
</comment>
<reference evidence="2" key="1">
    <citation type="submission" date="2021-06" db="EMBL/GenBank/DDBJ databases">
        <authorList>
            <person name="Kallberg Y."/>
            <person name="Tangrot J."/>
            <person name="Rosling A."/>
        </authorList>
    </citation>
    <scope>NUCLEOTIDE SEQUENCE</scope>
    <source>
        <strain evidence="2">FL966</strain>
    </source>
</reference>
<feature type="compositionally biased region" description="Basic and acidic residues" evidence="1">
    <location>
        <begin position="217"/>
        <end position="238"/>
    </location>
</feature>
<organism evidence="2 3">
    <name type="scientific">Cetraspora pellucida</name>
    <dbReference type="NCBI Taxonomy" id="1433469"/>
    <lineage>
        <taxon>Eukaryota</taxon>
        <taxon>Fungi</taxon>
        <taxon>Fungi incertae sedis</taxon>
        <taxon>Mucoromycota</taxon>
        <taxon>Glomeromycotina</taxon>
        <taxon>Glomeromycetes</taxon>
        <taxon>Diversisporales</taxon>
        <taxon>Gigasporaceae</taxon>
        <taxon>Cetraspora</taxon>
    </lineage>
</organism>
<evidence type="ECO:0000313" key="3">
    <source>
        <dbReference type="Proteomes" id="UP000789759"/>
    </source>
</evidence>
<sequence length="556" mass="65069">MEDVITSKVQSENLDLADTIQYNSYLAWLDLLKDMQEDQTIDSFTNGREWDLAIELNLPDHNYNINWNTLPANYKQMTHLYRQTLQYKKMLEQLPNDPQLYYTQYIEDVRYNPNIIPINYNRDMIVRTLNTIKQIFNLMYEAFLNVKEISEAKKLYLTWNQYIEKNFQDDEFLKYQTNTAHYLAILFADWINANIQPGTDIDLLNNIPESIVGNRCQRNDDSSNNEERPKQHPRKNGDLTKLYPGGIYIQKFNSQSSTPIYEPVHKPKQLQSQKIQTLSSYLMASTTLIISKKRRLNENNLTTNSSKIRKINKCSLGSCGDEKEFTICQTSRLFEYLSDKIEFVNKTFLPVDTCFYVFLLLQEENKTFTSLRLLDFMAQFKLVSFTPKTNIQLNIPGTETQLTPLFSPFKINLYLVQICEEQLAKKKDLTIEDVLVDPSDLIYHKFKNTVIPIVDYSVVIPCNNEYYIDHLYQLNIRNKDMPYNDKLKLGVNPGDGGTGYPVFFTNGFIEIAYTLDYQNYSSMQMMIQHLKTEITDAVKELIDAKVKDEEPDEEDL</sequence>
<dbReference type="Proteomes" id="UP000789759">
    <property type="component" value="Unassembled WGS sequence"/>
</dbReference>
<evidence type="ECO:0000256" key="1">
    <source>
        <dbReference type="SAM" id="MobiDB-lite"/>
    </source>
</evidence>
<feature type="region of interest" description="Disordered" evidence="1">
    <location>
        <begin position="214"/>
        <end position="241"/>
    </location>
</feature>
<dbReference type="AlphaFoldDB" id="A0A9N9H6D9"/>
<keyword evidence="3" id="KW-1185">Reference proteome</keyword>
<dbReference type="EMBL" id="CAJVQA010007134">
    <property type="protein sequence ID" value="CAG8652167.1"/>
    <property type="molecule type" value="Genomic_DNA"/>
</dbReference>
<evidence type="ECO:0000313" key="2">
    <source>
        <dbReference type="EMBL" id="CAG8652167.1"/>
    </source>
</evidence>
<gene>
    <name evidence="2" type="ORF">CPELLU_LOCUS9390</name>
</gene>
<name>A0A9N9H6D9_9GLOM</name>
<proteinExistence type="predicted"/>
<accession>A0A9N9H6D9</accession>
<protein>
    <submittedName>
        <fullName evidence="2">21362_t:CDS:1</fullName>
    </submittedName>
</protein>